<reference evidence="1 2" key="1">
    <citation type="submission" date="2012-08" db="EMBL/GenBank/DDBJ databases">
        <authorList>
            <person name="Gan P.H.P."/>
            <person name="Ikeda K."/>
            <person name="Irieda H."/>
            <person name="Narusaka M."/>
            <person name="O'Connell R.J."/>
            <person name="Narusaka Y."/>
            <person name="Takano Y."/>
            <person name="Kubo Y."/>
            <person name="Shirasu K."/>
        </authorList>
    </citation>
    <scope>NUCLEOTIDE SEQUENCE [LARGE SCALE GENOMIC DNA]</scope>
    <source>
        <strain evidence="1 2">Nara gc5</strain>
    </source>
</reference>
<dbReference type="InParanoid" id="A0A7J6IX37"/>
<name>A0A7J6IX37_COLFN</name>
<evidence type="ECO:0000313" key="1">
    <source>
        <dbReference type="EMBL" id="KAF4481467.1"/>
    </source>
</evidence>
<reference evidence="1 2" key="2">
    <citation type="submission" date="2020-04" db="EMBL/GenBank/DDBJ databases">
        <title>Genome sequencing and assembly of multiple isolates from the Colletotrichum gloeosporioides species complex.</title>
        <authorList>
            <person name="Gan P."/>
            <person name="Shirasu K."/>
        </authorList>
    </citation>
    <scope>NUCLEOTIDE SEQUENCE [LARGE SCALE GENOMIC DNA]</scope>
    <source>
        <strain evidence="1 2">Nara gc5</strain>
    </source>
</reference>
<sequence length="113" mass="12766">MGLRFCAGLIAAWKQLHPASDQKREIASTHSQSSRIPLIVEMFANLLNKTQPYLPQSAKFHRNAYRKLKDSRESVDSSRGLLSTKESSAAQLRPLANSGGSWKWAIVWLSFFF</sequence>
<protein>
    <submittedName>
        <fullName evidence="1">Uncharacterized protein</fullName>
    </submittedName>
</protein>
<dbReference type="RefSeq" id="XP_031881568.1">
    <property type="nucleotide sequence ID" value="XM_032021403.1"/>
</dbReference>
<evidence type="ECO:0000313" key="2">
    <source>
        <dbReference type="Proteomes" id="UP000011096"/>
    </source>
</evidence>
<comment type="caution">
    <text evidence="1">The sequence shown here is derived from an EMBL/GenBank/DDBJ whole genome shotgun (WGS) entry which is preliminary data.</text>
</comment>
<accession>A0A7J6IX37</accession>
<proteinExistence type="predicted"/>
<dbReference type="AlphaFoldDB" id="A0A7J6IX37"/>
<dbReference type="GeneID" id="43605607"/>
<gene>
    <name evidence="1" type="ORF">CGGC5_v010428</name>
</gene>
<dbReference type="EMBL" id="ANPB02000006">
    <property type="protein sequence ID" value="KAF4481467.1"/>
    <property type="molecule type" value="Genomic_DNA"/>
</dbReference>
<dbReference type="Proteomes" id="UP000011096">
    <property type="component" value="Unassembled WGS sequence"/>
</dbReference>
<organism evidence="1 2">
    <name type="scientific">Colletotrichum fructicola (strain Nara gc5)</name>
    <name type="common">Anthracnose fungus</name>
    <name type="synonym">Colletotrichum gloeosporioides (strain Nara gc5)</name>
    <dbReference type="NCBI Taxonomy" id="1213859"/>
    <lineage>
        <taxon>Eukaryota</taxon>
        <taxon>Fungi</taxon>
        <taxon>Dikarya</taxon>
        <taxon>Ascomycota</taxon>
        <taxon>Pezizomycotina</taxon>
        <taxon>Sordariomycetes</taxon>
        <taxon>Hypocreomycetidae</taxon>
        <taxon>Glomerellales</taxon>
        <taxon>Glomerellaceae</taxon>
        <taxon>Colletotrichum</taxon>
        <taxon>Colletotrichum gloeosporioides species complex</taxon>
    </lineage>
</organism>
<keyword evidence="2" id="KW-1185">Reference proteome</keyword>